<dbReference type="InterPro" id="IPR000669">
    <property type="entry name" value="Mannitol_DH"/>
</dbReference>
<evidence type="ECO:0000313" key="10">
    <source>
        <dbReference type="EMBL" id="MBB4074556.1"/>
    </source>
</evidence>
<accession>A0A840DZZ3</accession>
<dbReference type="EMBL" id="JACIDE010000016">
    <property type="protein sequence ID" value="MBB4074556.1"/>
    <property type="molecule type" value="Genomic_DNA"/>
</dbReference>
<dbReference type="InterPro" id="IPR013118">
    <property type="entry name" value="Mannitol_DH_C"/>
</dbReference>
<evidence type="ECO:0000256" key="6">
    <source>
        <dbReference type="ARBA" id="ARBA00048615"/>
    </source>
</evidence>
<comment type="similarity">
    <text evidence="1 7">Belongs to the mannitol dehydrogenase family.</text>
</comment>
<dbReference type="PANTHER" id="PTHR30524">
    <property type="entry name" value="MANNITOL-1-PHOSPHATE 5-DEHYDROGENASE"/>
    <property type="match status" value="1"/>
</dbReference>
<evidence type="ECO:0000256" key="5">
    <source>
        <dbReference type="ARBA" id="ARBA00023027"/>
    </source>
</evidence>
<dbReference type="GO" id="GO:0005829">
    <property type="term" value="C:cytosol"/>
    <property type="evidence" value="ECO:0007669"/>
    <property type="project" value="TreeGrafter"/>
</dbReference>
<dbReference type="Gene3D" id="1.10.1040.10">
    <property type="entry name" value="N-(1-d-carboxylethyl)-l-norvaline Dehydrogenase, domain 2"/>
    <property type="match status" value="1"/>
</dbReference>
<dbReference type="NCBIfam" id="NF002646">
    <property type="entry name" value="PRK02318.1-2"/>
    <property type="match status" value="1"/>
</dbReference>
<dbReference type="Proteomes" id="UP000559598">
    <property type="component" value="Unassembled WGS sequence"/>
</dbReference>
<proteinExistence type="inferred from homology"/>
<reference evidence="10 11" key="1">
    <citation type="submission" date="2020-08" db="EMBL/GenBank/DDBJ databases">
        <title>Genomic Encyclopedia of Type Strains, Phase IV (KMG-IV): sequencing the most valuable type-strain genomes for metagenomic binning, comparative biology and taxonomic classification.</title>
        <authorList>
            <person name="Goeker M."/>
        </authorList>
    </citation>
    <scope>NUCLEOTIDE SEQUENCE [LARGE SCALE GENOMIC DNA]</scope>
    <source>
        <strain evidence="10 11">DSM 17075</strain>
    </source>
</reference>
<dbReference type="NCBIfam" id="NF002652">
    <property type="entry name" value="PRK02318.2-5"/>
    <property type="match status" value="1"/>
</dbReference>
<dbReference type="HAMAP" id="MF_00196">
    <property type="entry name" value="Mannitol_dehydrog"/>
    <property type="match status" value="1"/>
</dbReference>
<dbReference type="NCBIfam" id="NF002647">
    <property type="entry name" value="PRK02318.1-3"/>
    <property type="match status" value="1"/>
</dbReference>
<dbReference type="GO" id="GO:0008926">
    <property type="term" value="F:mannitol-1-phosphate 5-dehydrogenase activity"/>
    <property type="evidence" value="ECO:0007669"/>
    <property type="project" value="UniProtKB-UniRule"/>
</dbReference>
<dbReference type="Pfam" id="PF08125">
    <property type="entry name" value="Mannitol_dh_C"/>
    <property type="match status" value="1"/>
</dbReference>
<evidence type="ECO:0000256" key="2">
    <source>
        <dbReference type="ARBA" id="ARBA00012939"/>
    </source>
</evidence>
<dbReference type="Gene3D" id="3.40.50.720">
    <property type="entry name" value="NAD(P)-binding Rossmann-like Domain"/>
    <property type="match status" value="1"/>
</dbReference>
<dbReference type="EC" id="1.1.1.17" evidence="2 7"/>
<dbReference type="InterPro" id="IPR023028">
    <property type="entry name" value="Mannitol_1_phos_5_DH"/>
</dbReference>
<evidence type="ECO:0000256" key="1">
    <source>
        <dbReference type="ARBA" id="ARBA00006541"/>
    </source>
</evidence>
<dbReference type="SUPFAM" id="SSF51735">
    <property type="entry name" value="NAD(P)-binding Rossmann-fold domains"/>
    <property type="match status" value="1"/>
</dbReference>
<dbReference type="SUPFAM" id="SSF48179">
    <property type="entry name" value="6-phosphogluconate dehydrogenase C-terminal domain-like"/>
    <property type="match status" value="1"/>
</dbReference>
<dbReference type="InterPro" id="IPR013131">
    <property type="entry name" value="Mannitol_DH_N"/>
</dbReference>
<evidence type="ECO:0000259" key="8">
    <source>
        <dbReference type="Pfam" id="PF01232"/>
    </source>
</evidence>
<keyword evidence="5 7" id="KW-0520">NAD</keyword>
<sequence>MLAVHFGAGNIGRGFIGSLLSQSGYEVVFVDVNDELVQRLQERQEYRVVIAGELREEQIIRGVSALHSQKQYEEVVSRIAEADLVTTAVGPNVLPHIAKVIADGLRKRLATPEKRVNVIACENMIGGSSFLKKHVMDYLSAEEQGALATFCGFPNSAVDRIVPNQKNDDPLMVIVEPFFEWVIETNEMIGEIPTIVGAHFVEELQPYIERKLFTVNTGHALAAYLGYAKKYATINEAMEDDSVRADVTKALHESGRVLIEKYGWSAEEHGAYIEKIAQRFTNPAITDEVTRVARSPIRKLGANDRLVGPATQYYHLFGEIPFGLVKGIAALLQFDYKEDAEAVELQTTIREHGIERALLQYAQLQADHPLTRAIKEQMDMWKK</sequence>
<evidence type="ECO:0000256" key="7">
    <source>
        <dbReference type="HAMAP-Rule" id="MF_00196"/>
    </source>
</evidence>
<dbReference type="InterPro" id="IPR036291">
    <property type="entry name" value="NAD(P)-bd_dom_sf"/>
</dbReference>
<dbReference type="GO" id="GO:0019592">
    <property type="term" value="P:mannitol catabolic process"/>
    <property type="evidence" value="ECO:0007669"/>
    <property type="project" value="TreeGrafter"/>
</dbReference>
<gene>
    <name evidence="7" type="primary">mtlD</name>
    <name evidence="10" type="ORF">GGR02_002323</name>
</gene>
<keyword evidence="11" id="KW-1185">Reference proteome</keyword>
<organism evidence="10 11">
    <name type="scientific">Anoxybacteroides voinovskiense</name>
    <dbReference type="NCBI Taxonomy" id="230470"/>
    <lineage>
        <taxon>Bacteria</taxon>
        <taxon>Bacillati</taxon>
        <taxon>Bacillota</taxon>
        <taxon>Bacilli</taxon>
        <taxon>Bacillales</taxon>
        <taxon>Anoxybacillaceae</taxon>
        <taxon>Anoxybacteroides</taxon>
    </lineage>
</organism>
<feature type="domain" description="Mannitol dehydrogenase C-terminal" evidence="9">
    <location>
        <begin position="204"/>
        <end position="347"/>
    </location>
</feature>
<dbReference type="InterPro" id="IPR013328">
    <property type="entry name" value="6PGD_dom2"/>
</dbReference>
<dbReference type="NCBIfam" id="NF002649">
    <property type="entry name" value="PRK02318.2-1"/>
    <property type="match status" value="1"/>
</dbReference>
<evidence type="ECO:0000259" key="9">
    <source>
        <dbReference type="Pfam" id="PF08125"/>
    </source>
</evidence>
<dbReference type="AlphaFoldDB" id="A0A840DZZ3"/>
<feature type="binding site" evidence="7">
    <location>
        <begin position="3"/>
        <end position="14"/>
    </location>
    <ligand>
        <name>NAD(+)</name>
        <dbReference type="ChEBI" id="CHEBI:57540"/>
    </ligand>
</feature>
<dbReference type="InterPro" id="IPR008927">
    <property type="entry name" value="6-PGluconate_DH-like_C_sf"/>
</dbReference>
<name>A0A840DZZ3_9BACL</name>
<comment type="caution">
    <text evidence="10">The sequence shown here is derived from an EMBL/GenBank/DDBJ whole genome shotgun (WGS) entry which is preliminary data.</text>
</comment>
<dbReference type="PRINTS" id="PR00084">
    <property type="entry name" value="MTLDHDRGNASE"/>
</dbReference>
<dbReference type="PANTHER" id="PTHR30524:SF0">
    <property type="entry name" value="ALTRONATE OXIDOREDUCTASE-RELATED"/>
    <property type="match status" value="1"/>
</dbReference>
<keyword evidence="4 7" id="KW-0560">Oxidoreductase</keyword>
<dbReference type="RefSeq" id="WP_183184933.1">
    <property type="nucleotide sequence ID" value="NZ_BMNP01000015.1"/>
</dbReference>
<feature type="domain" description="Mannitol dehydrogenase N-terminal" evidence="8">
    <location>
        <begin position="2"/>
        <end position="194"/>
    </location>
</feature>
<dbReference type="Pfam" id="PF01232">
    <property type="entry name" value="Mannitol_dh"/>
    <property type="match status" value="1"/>
</dbReference>
<evidence type="ECO:0000256" key="4">
    <source>
        <dbReference type="ARBA" id="ARBA00023002"/>
    </source>
</evidence>
<evidence type="ECO:0000256" key="3">
    <source>
        <dbReference type="ARBA" id="ARBA00016219"/>
    </source>
</evidence>
<evidence type="ECO:0000313" key="11">
    <source>
        <dbReference type="Proteomes" id="UP000559598"/>
    </source>
</evidence>
<protein>
    <recommendedName>
        <fullName evidence="3 7">Mannitol-1-phosphate 5-dehydrogenase</fullName>
        <ecNumber evidence="2 7">1.1.1.17</ecNumber>
    </recommendedName>
</protein>
<comment type="catalytic activity">
    <reaction evidence="6 7">
        <text>D-mannitol 1-phosphate + NAD(+) = beta-D-fructose 6-phosphate + NADH + H(+)</text>
        <dbReference type="Rhea" id="RHEA:19661"/>
        <dbReference type="ChEBI" id="CHEBI:15378"/>
        <dbReference type="ChEBI" id="CHEBI:57540"/>
        <dbReference type="ChEBI" id="CHEBI:57634"/>
        <dbReference type="ChEBI" id="CHEBI:57945"/>
        <dbReference type="ChEBI" id="CHEBI:61381"/>
        <dbReference type="EC" id="1.1.1.17"/>
    </reaction>
</comment>